<organism evidence="2 3">
    <name type="scientific">Haliea salexigens</name>
    <dbReference type="NCBI Taxonomy" id="287487"/>
    <lineage>
        <taxon>Bacteria</taxon>
        <taxon>Pseudomonadati</taxon>
        <taxon>Pseudomonadota</taxon>
        <taxon>Gammaproteobacteria</taxon>
        <taxon>Cellvibrionales</taxon>
        <taxon>Halieaceae</taxon>
        <taxon>Haliea</taxon>
    </lineage>
</organism>
<dbReference type="EMBL" id="DMND01000242">
    <property type="protein sequence ID" value="HAN29592.1"/>
    <property type="molecule type" value="Genomic_DNA"/>
</dbReference>
<evidence type="ECO:0000313" key="2">
    <source>
        <dbReference type="EMBL" id="HAN29592.1"/>
    </source>
</evidence>
<dbReference type="PANTHER" id="PTHR42855:SF1">
    <property type="entry name" value="ABC TRANSPORTER DOMAIN-CONTAINING PROTEIN"/>
    <property type="match status" value="1"/>
</dbReference>
<comment type="caution">
    <text evidence="2">The sequence shown here is derived from an EMBL/GenBank/DDBJ whole genome shotgun (WGS) entry which is preliminary data.</text>
</comment>
<dbReference type="Gene3D" id="3.40.50.300">
    <property type="entry name" value="P-loop containing nucleotide triphosphate hydrolases"/>
    <property type="match status" value="1"/>
</dbReference>
<gene>
    <name evidence="2" type="ORF">DCP75_18070</name>
</gene>
<proteinExistence type="predicted"/>
<protein>
    <submittedName>
        <fullName evidence="2">ABC transporter ATP-binding protein</fullName>
    </submittedName>
</protein>
<dbReference type="InterPro" id="IPR051309">
    <property type="entry name" value="ABCF_ATPase"/>
</dbReference>
<dbReference type="PANTHER" id="PTHR42855">
    <property type="entry name" value="ABC TRANSPORTER ATP-BINDING SUBUNIT"/>
    <property type="match status" value="1"/>
</dbReference>
<feature type="non-terminal residue" evidence="2">
    <location>
        <position position="1"/>
    </location>
</feature>
<dbReference type="GO" id="GO:0005524">
    <property type="term" value="F:ATP binding"/>
    <property type="evidence" value="ECO:0007669"/>
    <property type="project" value="UniProtKB-KW"/>
</dbReference>
<feature type="domain" description="ABC transporter" evidence="1">
    <location>
        <begin position="22"/>
        <end position="84"/>
    </location>
</feature>
<dbReference type="Proteomes" id="UP000259273">
    <property type="component" value="Unassembled WGS sequence"/>
</dbReference>
<sequence>KLLAESHRLLHDGEDIDFDRLSAVQQALEAADGWTLQQRVETTITQLQLPQDARMGELSGGWRRRVALARALVADPDILLLDEP</sequence>
<dbReference type="SUPFAM" id="SSF52540">
    <property type="entry name" value="P-loop containing nucleoside triphosphate hydrolases"/>
    <property type="match status" value="1"/>
</dbReference>
<reference evidence="2 3" key="1">
    <citation type="journal article" date="2018" name="Nat. Biotechnol.">
        <title>A standardized bacterial taxonomy based on genome phylogeny substantially revises the tree of life.</title>
        <authorList>
            <person name="Parks D.H."/>
            <person name="Chuvochina M."/>
            <person name="Waite D.W."/>
            <person name="Rinke C."/>
            <person name="Skarshewski A."/>
            <person name="Chaumeil P.A."/>
            <person name="Hugenholtz P."/>
        </authorList>
    </citation>
    <scope>NUCLEOTIDE SEQUENCE [LARGE SCALE GENOMIC DNA]</scope>
    <source>
        <strain evidence="2">UBA9158</strain>
    </source>
</reference>
<dbReference type="Pfam" id="PF00005">
    <property type="entry name" value="ABC_tran"/>
    <property type="match status" value="1"/>
</dbReference>
<dbReference type="InterPro" id="IPR027417">
    <property type="entry name" value="P-loop_NTPase"/>
</dbReference>
<keyword evidence="2" id="KW-0547">Nucleotide-binding</keyword>
<dbReference type="InterPro" id="IPR003439">
    <property type="entry name" value="ABC_transporter-like_ATP-bd"/>
</dbReference>
<dbReference type="AlphaFoldDB" id="A0A3C1KSA8"/>
<name>A0A3C1KSA8_9GAMM</name>
<dbReference type="GO" id="GO:0016887">
    <property type="term" value="F:ATP hydrolysis activity"/>
    <property type="evidence" value="ECO:0007669"/>
    <property type="project" value="InterPro"/>
</dbReference>
<evidence type="ECO:0000313" key="3">
    <source>
        <dbReference type="Proteomes" id="UP000259273"/>
    </source>
</evidence>
<keyword evidence="2" id="KW-0067">ATP-binding</keyword>
<accession>A0A3C1KSA8</accession>
<feature type="non-terminal residue" evidence="2">
    <location>
        <position position="84"/>
    </location>
</feature>
<evidence type="ECO:0000259" key="1">
    <source>
        <dbReference type="Pfam" id="PF00005"/>
    </source>
</evidence>